<evidence type="ECO:0000256" key="9">
    <source>
        <dbReference type="HAMAP-Rule" id="MF_00106"/>
    </source>
</evidence>
<keyword evidence="7 9" id="KW-0464">Manganese</keyword>
<dbReference type="EC" id="4.2.1.8" evidence="5 9"/>
<dbReference type="InterPro" id="IPR004628">
    <property type="entry name" value="Man_deHydtase"/>
</dbReference>
<dbReference type="UniPathway" id="UPA00246"/>
<dbReference type="GO" id="GO:0008927">
    <property type="term" value="F:mannonate dehydratase activity"/>
    <property type="evidence" value="ECO:0007669"/>
    <property type="project" value="UniProtKB-UniRule"/>
</dbReference>
<evidence type="ECO:0000256" key="4">
    <source>
        <dbReference type="ARBA" id="ARBA00007389"/>
    </source>
</evidence>
<dbReference type="Gene3D" id="3.20.20.150">
    <property type="entry name" value="Divalent-metal-dependent TIM barrel enzymes"/>
    <property type="match status" value="1"/>
</dbReference>
<organism evidence="10 11">
    <name type="scientific">Pullulanibacillus pueri</name>
    <dbReference type="NCBI Taxonomy" id="1437324"/>
    <lineage>
        <taxon>Bacteria</taxon>
        <taxon>Bacillati</taxon>
        <taxon>Bacillota</taxon>
        <taxon>Bacilli</taxon>
        <taxon>Bacillales</taxon>
        <taxon>Sporolactobacillaceae</taxon>
        <taxon>Pullulanibacillus</taxon>
    </lineage>
</organism>
<dbReference type="PIRSF" id="PIRSF016049">
    <property type="entry name" value="Man_dehyd"/>
    <property type="match status" value="1"/>
</dbReference>
<proteinExistence type="inferred from homology"/>
<comment type="caution">
    <text evidence="10">The sequence shown here is derived from an EMBL/GenBank/DDBJ whole genome shotgun (WGS) entry which is preliminary data.</text>
</comment>
<dbReference type="GO" id="GO:0008198">
    <property type="term" value="F:ferrous iron binding"/>
    <property type="evidence" value="ECO:0007669"/>
    <property type="project" value="TreeGrafter"/>
</dbReference>
<dbReference type="InterPro" id="IPR036237">
    <property type="entry name" value="Xyl_isomerase-like_sf"/>
</dbReference>
<dbReference type="Proteomes" id="UP000656813">
    <property type="component" value="Unassembled WGS sequence"/>
</dbReference>
<reference evidence="10" key="2">
    <citation type="submission" date="2020-09" db="EMBL/GenBank/DDBJ databases">
        <authorList>
            <person name="Sun Q."/>
            <person name="Zhou Y."/>
        </authorList>
    </citation>
    <scope>NUCLEOTIDE SEQUENCE</scope>
    <source>
        <strain evidence="10">CGMCC 1.12777</strain>
    </source>
</reference>
<protein>
    <recommendedName>
        <fullName evidence="5 9">Mannonate dehydratase</fullName>
        <ecNumber evidence="5 9">4.2.1.8</ecNumber>
    </recommendedName>
    <alternativeName>
        <fullName evidence="9">D-mannonate hydro-lyase</fullName>
    </alternativeName>
</protein>
<evidence type="ECO:0000256" key="2">
    <source>
        <dbReference type="ARBA" id="ARBA00002713"/>
    </source>
</evidence>
<dbReference type="GO" id="GO:0030145">
    <property type="term" value="F:manganese ion binding"/>
    <property type="evidence" value="ECO:0007669"/>
    <property type="project" value="TreeGrafter"/>
</dbReference>
<keyword evidence="8 9" id="KW-0456">Lyase</keyword>
<dbReference type="HAMAP" id="MF_00106">
    <property type="entry name" value="UxuA"/>
    <property type="match status" value="1"/>
</dbReference>
<dbReference type="GO" id="GO:0042840">
    <property type="term" value="P:D-glucuronate catabolic process"/>
    <property type="evidence" value="ECO:0007669"/>
    <property type="project" value="TreeGrafter"/>
</dbReference>
<comment type="similarity">
    <text evidence="4 9">Belongs to the mannonate dehydratase family.</text>
</comment>
<dbReference type="Pfam" id="PF03786">
    <property type="entry name" value="UxuA"/>
    <property type="match status" value="1"/>
</dbReference>
<evidence type="ECO:0000256" key="6">
    <source>
        <dbReference type="ARBA" id="ARBA00023004"/>
    </source>
</evidence>
<sequence>MKMTFRWYGEGNDPISLQHIRQIPGVQGVVWALHDIPVGEVWPLERIKEVAEQTKPYGLHIDIVESVNIHEDIKLGLPSREKYIQAYKETLKNLSEVGVKVVCYNFMPVFDWLRTDLFKEMEDGSTALFFDAEKVISLSPKQLVKNMEAHANTFTLPGWEPERLKDLTRLFEQYQDITEQDLLENLIYFLKAIVPVAEQYGIKMAIHPDDPPFSVFNLPRIVKNKQDIQNILSAVDSPSNGLTFCSGSLGGNRNNDLIDIVKTFVERIPFAHIRNVKHLDNGSFIETSHRNADGSVNITGIVNALYEHGFKGYVRPDHGRHIWDEVCRPGYGLYDRALGAMYLQGAWDTNQLLAKEIPSDAEKLVAKSFV</sequence>
<dbReference type="AlphaFoldDB" id="A0A8J2ZWZ7"/>
<dbReference type="RefSeq" id="WP_188497443.1">
    <property type="nucleotide sequence ID" value="NZ_BMFV01000015.1"/>
</dbReference>
<evidence type="ECO:0000256" key="3">
    <source>
        <dbReference type="ARBA" id="ARBA00004892"/>
    </source>
</evidence>
<gene>
    <name evidence="9 10" type="primary">uxuA</name>
    <name evidence="10" type="ORF">GCM10007096_21910</name>
</gene>
<evidence type="ECO:0000256" key="1">
    <source>
        <dbReference type="ARBA" id="ARBA00001794"/>
    </source>
</evidence>
<name>A0A8J2ZWZ7_9BACL</name>
<comment type="function">
    <text evidence="2 9">Catalyzes the dehydration of D-mannonate.</text>
</comment>
<evidence type="ECO:0000313" key="10">
    <source>
        <dbReference type="EMBL" id="GGH82473.1"/>
    </source>
</evidence>
<keyword evidence="11" id="KW-1185">Reference proteome</keyword>
<comment type="pathway">
    <text evidence="3 9">Carbohydrate metabolism; pentose and glucuronate interconversion.</text>
</comment>
<dbReference type="SUPFAM" id="SSF51658">
    <property type="entry name" value="Xylose isomerase-like"/>
    <property type="match status" value="1"/>
</dbReference>
<dbReference type="NCBIfam" id="NF003027">
    <property type="entry name" value="PRK03906.1"/>
    <property type="match status" value="1"/>
</dbReference>
<comment type="cofactor">
    <cofactor evidence="9">
        <name>Fe(2+)</name>
        <dbReference type="ChEBI" id="CHEBI:29033"/>
    </cofactor>
    <cofactor evidence="9">
        <name>Mn(2+)</name>
        <dbReference type="ChEBI" id="CHEBI:29035"/>
    </cofactor>
</comment>
<comment type="catalytic activity">
    <reaction evidence="1 9">
        <text>D-mannonate = 2-dehydro-3-deoxy-D-gluconate + H2O</text>
        <dbReference type="Rhea" id="RHEA:20097"/>
        <dbReference type="ChEBI" id="CHEBI:15377"/>
        <dbReference type="ChEBI" id="CHEBI:17767"/>
        <dbReference type="ChEBI" id="CHEBI:57990"/>
        <dbReference type="EC" id="4.2.1.8"/>
    </reaction>
</comment>
<dbReference type="NCBIfam" id="TIGR00695">
    <property type="entry name" value="uxuA"/>
    <property type="match status" value="1"/>
</dbReference>
<dbReference type="PANTHER" id="PTHR30387">
    <property type="entry name" value="MANNONATE DEHYDRATASE"/>
    <property type="match status" value="1"/>
</dbReference>
<evidence type="ECO:0000256" key="5">
    <source>
        <dbReference type="ARBA" id="ARBA00012927"/>
    </source>
</evidence>
<evidence type="ECO:0000256" key="7">
    <source>
        <dbReference type="ARBA" id="ARBA00023211"/>
    </source>
</evidence>
<accession>A0A8J2ZWZ7</accession>
<keyword evidence="6 9" id="KW-0408">Iron</keyword>
<dbReference type="PANTHER" id="PTHR30387:SF2">
    <property type="entry name" value="MANNONATE DEHYDRATASE"/>
    <property type="match status" value="1"/>
</dbReference>
<reference evidence="10" key="1">
    <citation type="journal article" date="2014" name="Int. J. Syst. Evol. Microbiol.">
        <title>Complete genome sequence of Corynebacterium casei LMG S-19264T (=DSM 44701T), isolated from a smear-ripened cheese.</title>
        <authorList>
            <consortium name="US DOE Joint Genome Institute (JGI-PGF)"/>
            <person name="Walter F."/>
            <person name="Albersmeier A."/>
            <person name="Kalinowski J."/>
            <person name="Ruckert C."/>
        </authorList>
    </citation>
    <scope>NUCLEOTIDE SEQUENCE</scope>
    <source>
        <strain evidence="10">CGMCC 1.12777</strain>
    </source>
</reference>
<evidence type="ECO:0000313" key="11">
    <source>
        <dbReference type="Proteomes" id="UP000656813"/>
    </source>
</evidence>
<dbReference type="EMBL" id="BMFV01000015">
    <property type="protein sequence ID" value="GGH82473.1"/>
    <property type="molecule type" value="Genomic_DNA"/>
</dbReference>
<evidence type="ECO:0000256" key="8">
    <source>
        <dbReference type="ARBA" id="ARBA00023239"/>
    </source>
</evidence>